<comment type="caution">
    <text evidence="3">The sequence shown here is derived from an EMBL/GenBank/DDBJ whole genome shotgun (WGS) entry which is preliminary data.</text>
</comment>
<dbReference type="EMBL" id="JAUOZS010000001">
    <property type="protein sequence ID" value="MDT8901556.1"/>
    <property type="molecule type" value="Genomic_DNA"/>
</dbReference>
<dbReference type="InterPro" id="IPR000551">
    <property type="entry name" value="MerR-type_HTH_dom"/>
</dbReference>
<dbReference type="RefSeq" id="WP_413780064.1">
    <property type="nucleotide sequence ID" value="NZ_JAUOZS010000001.1"/>
</dbReference>
<proteinExistence type="predicted"/>
<feature type="domain" description="HTH merR-type" evidence="2">
    <location>
        <begin position="1"/>
        <end position="70"/>
    </location>
</feature>
<evidence type="ECO:0000313" key="3">
    <source>
        <dbReference type="EMBL" id="MDT8901556.1"/>
    </source>
</evidence>
<dbReference type="InterPro" id="IPR009061">
    <property type="entry name" value="DNA-bd_dom_put_sf"/>
</dbReference>
<dbReference type="PROSITE" id="PS50937">
    <property type="entry name" value="HTH_MERR_2"/>
    <property type="match status" value="1"/>
</dbReference>
<dbReference type="Proteomes" id="UP001254848">
    <property type="component" value="Unassembled WGS sequence"/>
</dbReference>
<dbReference type="PANTHER" id="PTHR30204">
    <property type="entry name" value="REDOX-CYCLING DRUG-SENSING TRANSCRIPTIONAL ACTIVATOR SOXR"/>
    <property type="match status" value="1"/>
</dbReference>
<dbReference type="Gene3D" id="1.10.1660.10">
    <property type="match status" value="1"/>
</dbReference>
<reference evidence="3 4" key="1">
    <citation type="submission" date="2023-07" db="EMBL/GenBank/DDBJ databases">
        <title>The novel representative of Negativicutes class, Anaeroselena agilis gen. nov. sp. nov.</title>
        <authorList>
            <person name="Prokofeva M.I."/>
            <person name="Elcheninov A.G."/>
            <person name="Klyukina A."/>
            <person name="Kublanov I.V."/>
            <person name="Frolov E.N."/>
            <person name="Podosokorskaya O.A."/>
        </authorList>
    </citation>
    <scope>NUCLEOTIDE SEQUENCE [LARGE SCALE GENOMIC DNA]</scope>
    <source>
        <strain evidence="3 4">4137-cl</strain>
    </source>
</reference>
<evidence type="ECO:0000256" key="1">
    <source>
        <dbReference type="ARBA" id="ARBA00023125"/>
    </source>
</evidence>
<accession>A0ABU3NXN4</accession>
<dbReference type="SUPFAM" id="SSF46955">
    <property type="entry name" value="Putative DNA-binding domain"/>
    <property type="match status" value="1"/>
</dbReference>
<keyword evidence="4" id="KW-1185">Reference proteome</keyword>
<evidence type="ECO:0000259" key="2">
    <source>
        <dbReference type="PROSITE" id="PS50937"/>
    </source>
</evidence>
<keyword evidence="1" id="KW-0238">DNA-binding</keyword>
<dbReference type="PANTHER" id="PTHR30204:SF90">
    <property type="entry name" value="HTH-TYPE TRANSCRIPTIONAL ACTIVATOR MTA"/>
    <property type="match status" value="1"/>
</dbReference>
<organism evidence="3 4">
    <name type="scientific">Anaeroselena agilis</name>
    <dbReference type="NCBI Taxonomy" id="3063788"/>
    <lineage>
        <taxon>Bacteria</taxon>
        <taxon>Bacillati</taxon>
        <taxon>Bacillota</taxon>
        <taxon>Negativicutes</taxon>
        <taxon>Acetonemataceae</taxon>
        <taxon>Anaeroselena</taxon>
    </lineage>
</organism>
<dbReference type="InterPro" id="IPR047057">
    <property type="entry name" value="MerR_fam"/>
</dbReference>
<evidence type="ECO:0000313" key="4">
    <source>
        <dbReference type="Proteomes" id="UP001254848"/>
    </source>
</evidence>
<protein>
    <submittedName>
        <fullName evidence="3">MerR family transcriptional regulator</fullName>
    </submittedName>
</protein>
<name>A0ABU3NXN4_9FIRM</name>
<gene>
    <name evidence="3" type="ORF">Q4T40_09910</name>
</gene>
<sequence>MYTIGQLAKKFNLARSTLLYYGAIGLLPGSGRTAANYRTYTEADCQKLGQICAYRQAGLPLADIATLLNGPQTAAVSLLQNQVHNLSGEITKLRERQKLTVRLLLNCLAQESRGPLNKSAWQELFKEAGFSDRDQWQWHRDLELASPDKHTAFLASVGFDAAAIAEIKAWALGSQPMSNTCSPRAH</sequence>
<dbReference type="SMART" id="SM00422">
    <property type="entry name" value="HTH_MERR"/>
    <property type="match status" value="1"/>
</dbReference>
<dbReference type="Pfam" id="PF13411">
    <property type="entry name" value="MerR_1"/>
    <property type="match status" value="1"/>
</dbReference>